<accession>X8DKI6</accession>
<dbReference type="PATRIC" id="fig|1299334.3.peg.1569"/>
<comment type="caution">
    <text evidence="2">The sequence shown here is derived from an EMBL/GenBank/DDBJ whole genome shotgun (WGS) entry which is preliminary data.</text>
</comment>
<name>X8DKI6_MYCXE</name>
<dbReference type="SUPFAM" id="SSF56317">
    <property type="entry name" value="Carbon-nitrogen hydrolase"/>
    <property type="match status" value="1"/>
</dbReference>
<proteinExistence type="predicted"/>
<organism evidence="2">
    <name type="scientific">Mycobacterium xenopi 4042</name>
    <dbReference type="NCBI Taxonomy" id="1299334"/>
    <lineage>
        <taxon>Bacteria</taxon>
        <taxon>Bacillati</taxon>
        <taxon>Actinomycetota</taxon>
        <taxon>Actinomycetes</taxon>
        <taxon>Mycobacteriales</taxon>
        <taxon>Mycobacteriaceae</taxon>
        <taxon>Mycobacterium</taxon>
    </lineage>
</organism>
<protein>
    <submittedName>
        <fullName evidence="2">Putative amidohydrolase</fullName>
    </submittedName>
</protein>
<evidence type="ECO:0000256" key="1">
    <source>
        <dbReference type="SAM" id="MobiDB-lite"/>
    </source>
</evidence>
<dbReference type="EMBL" id="JAOB01000013">
    <property type="protein sequence ID" value="EUA68889.1"/>
    <property type="molecule type" value="Genomic_DNA"/>
</dbReference>
<evidence type="ECO:0000313" key="2">
    <source>
        <dbReference type="EMBL" id="EUA68889.1"/>
    </source>
</evidence>
<keyword evidence="2" id="KW-0378">Hydrolase</keyword>
<gene>
    <name evidence="2" type="ORF">I553_2077</name>
</gene>
<feature type="compositionally biased region" description="Basic and acidic residues" evidence="1">
    <location>
        <begin position="1"/>
        <end position="11"/>
    </location>
</feature>
<feature type="region of interest" description="Disordered" evidence="1">
    <location>
        <begin position="1"/>
        <end position="26"/>
    </location>
</feature>
<dbReference type="AlphaFoldDB" id="X8DKI6"/>
<reference evidence="2" key="1">
    <citation type="submission" date="2014-01" db="EMBL/GenBank/DDBJ databases">
        <authorList>
            <person name="Brown-Elliot B."/>
            <person name="Wallace R."/>
            <person name="Lenaerts A."/>
            <person name="Ordway D."/>
            <person name="DeGroote M.A."/>
            <person name="Parker T."/>
            <person name="Sizemore C."/>
            <person name="Tallon L.J."/>
            <person name="Sadzewicz L.K."/>
            <person name="Sengamalay N."/>
            <person name="Fraser C.M."/>
            <person name="Hine E."/>
            <person name="Shefchek K.A."/>
            <person name="Das S.P."/>
            <person name="Tettelin H."/>
        </authorList>
    </citation>
    <scope>NUCLEOTIDE SEQUENCE [LARGE SCALE GENOMIC DNA]</scope>
    <source>
        <strain evidence="2">4042</strain>
    </source>
</reference>
<sequence length="67" mass="7475">MGHRGALDRGGHRYHRDRGHVHPADDGRVTNTLIATGRGVDAHYHKIHLYDAFGFTESRTVARAASR</sequence>
<dbReference type="GO" id="GO:0016787">
    <property type="term" value="F:hydrolase activity"/>
    <property type="evidence" value="ECO:0007669"/>
    <property type="project" value="UniProtKB-KW"/>
</dbReference>
<dbReference type="InterPro" id="IPR036526">
    <property type="entry name" value="C-N_Hydrolase_sf"/>
</dbReference>